<comment type="caution">
    <text evidence="3">The sequence shown here is derived from an EMBL/GenBank/DDBJ whole genome shotgun (WGS) entry which is preliminary data.</text>
</comment>
<dbReference type="AlphaFoldDB" id="X1CYV0"/>
<dbReference type="Pfam" id="PF00512">
    <property type="entry name" value="HisKA"/>
    <property type="match status" value="1"/>
</dbReference>
<reference evidence="3" key="1">
    <citation type="journal article" date="2014" name="Front. Microbiol.">
        <title>High frequency of phylogenetically diverse reductive dehalogenase-homologous genes in deep subseafloor sedimentary metagenomes.</title>
        <authorList>
            <person name="Kawai M."/>
            <person name="Futagami T."/>
            <person name="Toyoda A."/>
            <person name="Takaki Y."/>
            <person name="Nishi S."/>
            <person name="Hori S."/>
            <person name="Arai W."/>
            <person name="Tsubouchi T."/>
            <person name="Morono Y."/>
            <person name="Uchiyama I."/>
            <person name="Ito T."/>
            <person name="Fujiyama A."/>
            <person name="Inagaki F."/>
            <person name="Takami H."/>
        </authorList>
    </citation>
    <scope>NUCLEOTIDE SEQUENCE</scope>
    <source>
        <strain evidence="3">Expedition CK06-06</strain>
    </source>
</reference>
<dbReference type="InterPro" id="IPR003661">
    <property type="entry name" value="HisK_dim/P_dom"/>
</dbReference>
<dbReference type="SUPFAM" id="SSF47384">
    <property type="entry name" value="Homodimeric domain of signal transducing histidine kinase"/>
    <property type="match status" value="1"/>
</dbReference>
<dbReference type="InterPro" id="IPR036097">
    <property type="entry name" value="HisK_dim/P_sf"/>
</dbReference>
<dbReference type="EMBL" id="BART01022827">
    <property type="protein sequence ID" value="GAH01215.1"/>
    <property type="molecule type" value="Genomic_DNA"/>
</dbReference>
<dbReference type="GO" id="GO:0000155">
    <property type="term" value="F:phosphorelay sensor kinase activity"/>
    <property type="evidence" value="ECO:0007669"/>
    <property type="project" value="InterPro"/>
</dbReference>
<gene>
    <name evidence="3" type="ORF">S01H4_41701</name>
</gene>
<evidence type="ECO:0000256" key="1">
    <source>
        <dbReference type="SAM" id="Coils"/>
    </source>
</evidence>
<dbReference type="SUPFAM" id="SSF55781">
    <property type="entry name" value="GAF domain-like"/>
    <property type="match status" value="1"/>
</dbReference>
<feature type="non-terminal residue" evidence="3">
    <location>
        <position position="261"/>
    </location>
</feature>
<organism evidence="3">
    <name type="scientific">marine sediment metagenome</name>
    <dbReference type="NCBI Taxonomy" id="412755"/>
    <lineage>
        <taxon>unclassified sequences</taxon>
        <taxon>metagenomes</taxon>
        <taxon>ecological metagenomes</taxon>
    </lineage>
</organism>
<protein>
    <recommendedName>
        <fullName evidence="2">Signal transduction histidine kinase dimerisation/phosphoacceptor domain-containing protein</fullName>
    </recommendedName>
</protein>
<feature type="coiled-coil region" evidence="1">
    <location>
        <begin position="149"/>
        <end position="183"/>
    </location>
</feature>
<dbReference type="PANTHER" id="PTHR43065:SF42">
    <property type="entry name" value="TWO-COMPONENT SENSOR PPRA"/>
    <property type="match status" value="1"/>
</dbReference>
<evidence type="ECO:0000313" key="3">
    <source>
        <dbReference type="EMBL" id="GAH01215.1"/>
    </source>
</evidence>
<sequence>MALSLGDFQENINKGYGPEHVLQEADKRISHLINFEANALYLVDQEKSDFDLSVCNENHLKTFIKKEVDHMIEQGYFAWAIREKRGVLVSSRNHSRKFVLHVIGTYSRIRGMFIGLLPEKNSTIPDTSLTLLSIILLNTANALESLEFYSLLRNQNEILEEMVEERTQKLAKYERQLQQVLKIQAIGTLAGGIAHDFNNILFPIVGYTELTMDEVSEDSVAHKNLEEILKAAHRATELVKQILAFSRQSGQERKPVKVQYI</sequence>
<dbReference type="PANTHER" id="PTHR43065">
    <property type="entry name" value="SENSOR HISTIDINE KINASE"/>
    <property type="match status" value="1"/>
</dbReference>
<proteinExistence type="predicted"/>
<feature type="domain" description="Signal transduction histidine kinase dimerisation/phosphoacceptor" evidence="2">
    <location>
        <begin position="185"/>
        <end position="251"/>
    </location>
</feature>
<evidence type="ECO:0000259" key="2">
    <source>
        <dbReference type="SMART" id="SM00388"/>
    </source>
</evidence>
<name>X1CYV0_9ZZZZ</name>
<dbReference type="SMART" id="SM00388">
    <property type="entry name" value="HisKA"/>
    <property type="match status" value="1"/>
</dbReference>
<keyword evidence="1" id="KW-0175">Coiled coil</keyword>
<dbReference type="Gene3D" id="1.10.287.130">
    <property type="match status" value="1"/>
</dbReference>
<accession>X1CYV0</accession>